<dbReference type="AlphaFoldDB" id="A0AAE0P2W9"/>
<evidence type="ECO:0000313" key="3">
    <source>
        <dbReference type="EMBL" id="KAK3392444.1"/>
    </source>
</evidence>
<evidence type="ECO:0000313" key="4">
    <source>
        <dbReference type="Proteomes" id="UP001281003"/>
    </source>
</evidence>
<feature type="chain" id="PRO_5041991184" evidence="2">
    <location>
        <begin position="23"/>
        <end position="388"/>
    </location>
</feature>
<dbReference type="PANTHER" id="PTHR31956">
    <property type="entry name" value="NON-SPECIFIC PHOSPHOLIPASE C4-RELATED"/>
    <property type="match status" value="1"/>
</dbReference>
<gene>
    <name evidence="3" type="ORF">B0T20DRAFT_509887</name>
</gene>
<reference evidence="3" key="1">
    <citation type="journal article" date="2023" name="Mol. Phylogenet. Evol.">
        <title>Genome-scale phylogeny and comparative genomics of the fungal order Sordariales.</title>
        <authorList>
            <person name="Hensen N."/>
            <person name="Bonometti L."/>
            <person name="Westerberg I."/>
            <person name="Brannstrom I.O."/>
            <person name="Guillou S."/>
            <person name="Cros-Aarteil S."/>
            <person name="Calhoun S."/>
            <person name="Haridas S."/>
            <person name="Kuo A."/>
            <person name="Mondo S."/>
            <person name="Pangilinan J."/>
            <person name="Riley R."/>
            <person name="LaButti K."/>
            <person name="Andreopoulos B."/>
            <person name="Lipzen A."/>
            <person name="Chen C."/>
            <person name="Yan M."/>
            <person name="Daum C."/>
            <person name="Ng V."/>
            <person name="Clum A."/>
            <person name="Steindorff A."/>
            <person name="Ohm R.A."/>
            <person name="Martin F."/>
            <person name="Silar P."/>
            <person name="Natvig D.O."/>
            <person name="Lalanne C."/>
            <person name="Gautier V."/>
            <person name="Ament-Velasquez S.L."/>
            <person name="Kruys A."/>
            <person name="Hutchinson M.I."/>
            <person name="Powell A.J."/>
            <person name="Barry K."/>
            <person name="Miller A.N."/>
            <person name="Grigoriev I.V."/>
            <person name="Debuchy R."/>
            <person name="Gladieux P."/>
            <person name="Hiltunen Thoren M."/>
            <person name="Johannesson H."/>
        </authorList>
    </citation>
    <scope>NUCLEOTIDE SEQUENCE</scope>
    <source>
        <strain evidence="3">FGSC 1904</strain>
    </source>
</reference>
<dbReference type="GO" id="GO:0016788">
    <property type="term" value="F:hydrolase activity, acting on ester bonds"/>
    <property type="evidence" value="ECO:0007669"/>
    <property type="project" value="InterPro"/>
</dbReference>
<dbReference type="GO" id="GO:0009395">
    <property type="term" value="P:phospholipid catabolic process"/>
    <property type="evidence" value="ECO:0007669"/>
    <property type="project" value="TreeGrafter"/>
</dbReference>
<dbReference type="FunFam" id="3.40.720.10:FF:000064">
    <property type="entry name" value="Probable acid phosphatase Pho610"/>
    <property type="match status" value="1"/>
</dbReference>
<evidence type="ECO:0000256" key="1">
    <source>
        <dbReference type="ARBA" id="ARBA00022801"/>
    </source>
</evidence>
<dbReference type="Pfam" id="PF04185">
    <property type="entry name" value="Phosphoesterase"/>
    <property type="match status" value="1"/>
</dbReference>
<name>A0AAE0P2W9_SORBR</name>
<proteinExistence type="predicted"/>
<reference evidence="3" key="2">
    <citation type="submission" date="2023-07" db="EMBL/GenBank/DDBJ databases">
        <authorList>
            <consortium name="Lawrence Berkeley National Laboratory"/>
            <person name="Haridas S."/>
            <person name="Hensen N."/>
            <person name="Bonometti L."/>
            <person name="Westerberg I."/>
            <person name="Brannstrom I.O."/>
            <person name="Guillou S."/>
            <person name="Cros-Aarteil S."/>
            <person name="Calhoun S."/>
            <person name="Kuo A."/>
            <person name="Mondo S."/>
            <person name="Pangilinan J."/>
            <person name="Riley R."/>
            <person name="LaButti K."/>
            <person name="Andreopoulos B."/>
            <person name="Lipzen A."/>
            <person name="Chen C."/>
            <person name="Yanf M."/>
            <person name="Daum C."/>
            <person name="Ng V."/>
            <person name="Clum A."/>
            <person name="Steindorff A."/>
            <person name="Ohm R."/>
            <person name="Martin F."/>
            <person name="Silar P."/>
            <person name="Natvig D."/>
            <person name="Lalanne C."/>
            <person name="Gautier V."/>
            <person name="Ament-velasquez S.L."/>
            <person name="Kruys A."/>
            <person name="Hutchinson M.I."/>
            <person name="Powell A.J."/>
            <person name="Barry K."/>
            <person name="Miller A.N."/>
            <person name="Grigoriev I.V."/>
            <person name="Debuchy R."/>
            <person name="Gladieux P."/>
            <person name="Thoren M.H."/>
            <person name="Johannesson H."/>
        </authorList>
    </citation>
    <scope>NUCLEOTIDE SEQUENCE</scope>
    <source>
        <strain evidence="3">FGSC 1904</strain>
    </source>
</reference>
<dbReference type="InterPro" id="IPR007312">
    <property type="entry name" value="Phosphoesterase"/>
</dbReference>
<keyword evidence="1" id="KW-0378">Hydrolase</keyword>
<dbReference type="InterPro" id="IPR017850">
    <property type="entry name" value="Alkaline_phosphatase_core_sf"/>
</dbReference>
<feature type="signal peptide" evidence="2">
    <location>
        <begin position="1"/>
        <end position="22"/>
    </location>
</feature>
<keyword evidence="2" id="KW-0732">Signal</keyword>
<organism evidence="3 4">
    <name type="scientific">Sordaria brevicollis</name>
    <dbReference type="NCBI Taxonomy" id="83679"/>
    <lineage>
        <taxon>Eukaryota</taxon>
        <taxon>Fungi</taxon>
        <taxon>Dikarya</taxon>
        <taxon>Ascomycota</taxon>
        <taxon>Pezizomycotina</taxon>
        <taxon>Sordariomycetes</taxon>
        <taxon>Sordariomycetidae</taxon>
        <taxon>Sordariales</taxon>
        <taxon>Sordariaceae</taxon>
        <taxon>Sordaria</taxon>
    </lineage>
</organism>
<dbReference type="PANTHER" id="PTHR31956:SF15">
    <property type="entry name" value="ACID PHOSPHATASE PHOA"/>
    <property type="match status" value="1"/>
</dbReference>
<dbReference type="Proteomes" id="UP001281003">
    <property type="component" value="Unassembled WGS sequence"/>
</dbReference>
<keyword evidence="4" id="KW-1185">Reference proteome</keyword>
<accession>A0AAE0P2W9</accession>
<dbReference type="Gene3D" id="3.40.720.10">
    <property type="entry name" value="Alkaline Phosphatase, subunit A"/>
    <property type="match status" value="1"/>
</dbReference>
<comment type="caution">
    <text evidence="3">The sequence shown here is derived from an EMBL/GenBank/DDBJ whole genome shotgun (WGS) entry which is preliminary data.</text>
</comment>
<dbReference type="EMBL" id="JAUTDP010000011">
    <property type="protein sequence ID" value="KAK3392444.1"/>
    <property type="molecule type" value="Genomic_DNA"/>
</dbReference>
<sequence length="388" mass="43262">MRNSFFAALVGGLAALPYTVGAASDIVKGKVFDRFITIWLENQDFAKAAVDKSLADLKKHGVSLTRYYAHTHPSQPNYLAAIAGDYFGLNHDNEVRVPENVSTVVDLLDTRNISWGGYFEDMPGPGFMGNYSDGTTGNGGWDYVRKHNPFVSFDSVTNNGTRLLCLNSFNEFHDDFTAKRVPQFVFMSPNMMHDGHNTSLETATEWSHEFLQPLLKDDAFNERTLILLTFDESETYEEPNHIVSLLLGNAIPEELRGTQDDTFYTHYSILSSIQNNWGLPHLGRYDVGANVFRFAAETARYGGNRDPTNLATLDNSLSYPGFLHNETWLPIPIPNWRLGGAGGRGPLPAVEKIWHVPDGTPWETPYDGSGKVFDGAKNMPVYKPARAN</sequence>
<protein>
    <submittedName>
        <fullName evidence="3">Phosphoesterase family-domain-containing protein</fullName>
    </submittedName>
</protein>
<evidence type="ECO:0000256" key="2">
    <source>
        <dbReference type="SAM" id="SignalP"/>
    </source>
</evidence>